<name>A0A2Z4FN04_9DELT</name>
<dbReference type="KEGG" id="bsed:DN745_12705"/>
<evidence type="ECO:0000256" key="5">
    <source>
        <dbReference type="ARBA" id="ARBA00023136"/>
    </source>
</evidence>
<dbReference type="OrthoDB" id="5512979at2"/>
<evidence type="ECO:0000313" key="7">
    <source>
        <dbReference type="Proteomes" id="UP000249799"/>
    </source>
</evidence>
<keyword evidence="4" id="KW-1133">Transmembrane helix</keyword>
<dbReference type="AlphaFoldDB" id="A0A2Z4FN04"/>
<evidence type="ECO:0000256" key="1">
    <source>
        <dbReference type="ARBA" id="ARBA00004651"/>
    </source>
</evidence>
<dbReference type="EMBL" id="CP030032">
    <property type="protein sequence ID" value="AWV90146.1"/>
    <property type="molecule type" value="Genomic_DNA"/>
</dbReference>
<proteinExistence type="predicted"/>
<accession>A0A2Z4FN04</accession>
<keyword evidence="2" id="KW-1003">Cell membrane</keyword>
<organism evidence="6 7">
    <name type="scientific">Bradymonas sediminis</name>
    <dbReference type="NCBI Taxonomy" id="1548548"/>
    <lineage>
        <taxon>Bacteria</taxon>
        <taxon>Deltaproteobacteria</taxon>
        <taxon>Bradymonadales</taxon>
        <taxon>Bradymonadaceae</taxon>
        <taxon>Bradymonas</taxon>
    </lineage>
</organism>
<comment type="subcellular location">
    <subcellularLocation>
        <location evidence="1">Cell membrane</location>
        <topology evidence="1">Multi-pass membrane protein</topology>
    </subcellularLocation>
</comment>
<sequence>MQTLEEVEQKNWLGISWLKSDYMWVWVALLVLTLLEVIVPEPELIGLGSFPGFMGIMEPRTFQVVSLIGLAVIKTFLVAWYYMHLISERPLIVLIAAAPFVFATFLTIGMFPWGPG</sequence>
<evidence type="ECO:0000256" key="2">
    <source>
        <dbReference type="ARBA" id="ARBA00022475"/>
    </source>
</evidence>
<evidence type="ECO:0000256" key="3">
    <source>
        <dbReference type="ARBA" id="ARBA00022692"/>
    </source>
</evidence>
<keyword evidence="5" id="KW-0472">Membrane</keyword>
<dbReference type="Proteomes" id="UP000249799">
    <property type="component" value="Chromosome"/>
</dbReference>
<dbReference type="GO" id="GO:0005886">
    <property type="term" value="C:plasma membrane"/>
    <property type="evidence" value="ECO:0007669"/>
    <property type="project" value="UniProtKB-SubCell"/>
</dbReference>
<evidence type="ECO:0000313" key="6">
    <source>
        <dbReference type="EMBL" id="AWV90146.1"/>
    </source>
</evidence>
<protein>
    <submittedName>
        <fullName evidence="6">Uncharacterized protein</fullName>
    </submittedName>
</protein>
<reference evidence="6 7" key="1">
    <citation type="submission" date="2018-06" db="EMBL/GenBank/DDBJ databases">
        <title>Lujinxingia sediminis gen. nov. sp. nov., a new facultative anaerobic member of the class Deltaproteobacteria, and proposal of Lujinxingaceae fam. nov.</title>
        <authorList>
            <person name="Guo L.-Y."/>
            <person name="Li C.-M."/>
            <person name="Wang S."/>
            <person name="Du Z.-J."/>
        </authorList>
    </citation>
    <scope>NUCLEOTIDE SEQUENCE [LARGE SCALE GENOMIC DNA]</scope>
    <source>
        <strain evidence="6 7">FA350</strain>
    </source>
</reference>
<keyword evidence="7" id="KW-1185">Reference proteome</keyword>
<evidence type="ECO:0000256" key="4">
    <source>
        <dbReference type="ARBA" id="ARBA00022989"/>
    </source>
</evidence>
<gene>
    <name evidence="6" type="ORF">DN745_12705</name>
</gene>
<dbReference type="Pfam" id="PF03626">
    <property type="entry name" value="COX4_pro"/>
    <property type="match status" value="1"/>
</dbReference>
<dbReference type="InterPro" id="IPR005171">
    <property type="entry name" value="Cyt_c_oxidase_su4_prok"/>
</dbReference>
<keyword evidence="3" id="KW-0812">Transmembrane</keyword>
<dbReference type="RefSeq" id="WP_111335364.1">
    <property type="nucleotide sequence ID" value="NZ_CP030032.1"/>
</dbReference>